<dbReference type="GO" id="GO:0003723">
    <property type="term" value="F:RNA binding"/>
    <property type="evidence" value="ECO:0007669"/>
    <property type="project" value="UniProtKB-KW"/>
</dbReference>
<keyword evidence="5" id="KW-0694">RNA-binding</keyword>
<gene>
    <name evidence="7" type="ORF">GLV98_11865</name>
</gene>
<dbReference type="GO" id="GO:0004540">
    <property type="term" value="F:RNA nuclease activity"/>
    <property type="evidence" value="ECO:0007669"/>
    <property type="project" value="InterPro"/>
</dbReference>
<dbReference type="GO" id="GO:0046872">
    <property type="term" value="F:metal ion binding"/>
    <property type="evidence" value="ECO:0007669"/>
    <property type="project" value="UniProtKB-KW"/>
</dbReference>
<dbReference type="GO" id="GO:0006364">
    <property type="term" value="P:rRNA processing"/>
    <property type="evidence" value="ECO:0007669"/>
    <property type="project" value="TreeGrafter"/>
</dbReference>
<evidence type="ECO:0000259" key="6">
    <source>
        <dbReference type="PROSITE" id="PS50126"/>
    </source>
</evidence>
<dbReference type="CDD" id="cd04453">
    <property type="entry name" value="S1_RNase_E"/>
    <property type="match status" value="1"/>
</dbReference>
<dbReference type="SUPFAM" id="SSF50249">
    <property type="entry name" value="Nucleic acid-binding proteins"/>
    <property type="match status" value="1"/>
</dbReference>
<dbReference type="InterPro" id="IPR004659">
    <property type="entry name" value="RNase_E/G"/>
</dbReference>
<keyword evidence="4" id="KW-0460">Magnesium</keyword>
<dbReference type="SMART" id="SM00316">
    <property type="entry name" value="S1"/>
    <property type="match status" value="1"/>
</dbReference>
<name>A0A845E3G1_9BACI</name>
<evidence type="ECO:0000256" key="4">
    <source>
        <dbReference type="ARBA" id="ARBA00022842"/>
    </source>
</evidence>
<evidence type="ECO:0000313" key="7">
    <source>
        <dbReference type="EMBL" id="MYL50185.1"/>
    </source>
</evidence>
<dbReference type="PANTHER" id="PTHR30001:SF0">
    <property type="entry name" value="RIBONUCLEASE G"/>
    <property type="match status" value="1"/>
</dbReference>
<dbReference type="InterPro" id="IPR012340">
    <property type="entry name" value="NA-bd_OB-fold"/>
</dbReference>
<dbReference type="InterPro" id="IPR019307">
    <property type="entry name" value="RNA-bd_AU-1/RNase_E/G"/>
</dbReference>
<accession>A0A845E3G1</accession>
<evidence type="ECO:0000256" key="1">
    <source>
        <dbReference type="ARBA" id="ARBA00001946"/>
    </source>
</evidence>
<evidence type="ECO:0000256" key="2">
    <source>
        <dbReference type="ARBA" id="ARBA00022723"/>
    </source>
</evidence>
<dbReference type="PANTHER" id="PTHR30001">
    <property type="entry name" value="RIBONUCLEASE"/>
    <property type="match status" value="1"/>
</dbReference>
<comment type="caution">
    <text evidence="7">The sequence shown here is derived from an EMBL/GenBank/DDBJ whole genome shotgun (WGS) entry which is preliminary data.</text>
</comment>
<dbReference type="Proteomes" id="UP000447393">
    <property type="component" value="Unassembled WGS sequence"/>
</dbReference>
<dbReference type="InterPro" id="IPR003029">
    <property type="entry name" value="S1_domain"/>
</dbReference>
<evidence type="ECO:0000313" key="8">
    <source>
        <dbReference type="Proteomes" id="UP000447393"/>
    </source>
</evidence>
<evidence type="ECO:0000256" key="5">
    <source>
        <dbReference type="ARBA" id="ARBA00022884"/>
    </source>
</evidence>
<protein>
    <recommendedName>
        <fullName evidence="6">S1 motif domain-containing protein</fullName>
    </recommendedName>
</protein>
<dbReference type="EMBL" id="WMEZ01000004">
    <property type="protein sequence ID" value="MYL50185.1"/>
    <property type="molecule type" value="Genomic_DNA"/>
</dbReference>
<dbReference type="Gene3D" id="2.40.50.140">
    <property type="entry name" value="Nucleic acid-binding proteins"/>
    <property type="match status" value="1"/>
</dbReference>
<proteinExistence type="predicted"/>
<feature type="domain" description="S1 motif" evidence="6">
    <location>
        <begin position="43"/>
        <end position="113"/>
    </location>
</feature>
<reference evidence="7 8" key="1">
    <citation type="submission" date="2019-11" db="EMBL/GenBank/DDBJ databases">
        <title>Genome sequences of 17 halophilic strains isolated from different environments.</title>
        <authorList>
            <person name="Furrow R.E."/>
        </authorList>
    </citation>
    <scope>NUCLEOTIDE SEQUENCE [LARGE SCALE GENOMIC DNA]</scope>
    <source>
        <strain evidence="7 8">22505_10_Sand</strain>
    </source>
</reference>
<dbReference type="Pfam" id="PF10150">
    <property type="entry name" value="RNase_E_G"/>
    <property type="match status" value="1"/>
</dbReference>
<sequence length="480" mass="54368">MMRDDMRKLVLHTKAAEKSGVVIENGEIHEYVIDRPGAEKLTGSIFLGKVERVDQGLDAAFIDIGEERSGFLRKEMVPWCEGKLSTALNVGQKVIVQAIKEPIGNKGAPLTANVTLPGLYTVYQPFAQGKLSISRKLEGEKKAELESWLEQEFDRSEGCIIRTAAGDVAPETVREELRGLRDEWKTMVQKKTNQPRCLWSEPGIPDAFVRKFPATTIQEVLIDEASTSKRLKEKFPSLAERIRWERDVEGNLPVSFSSLQEQIIHPLVELKNGVSLVIEETEAMTVIDVNSHKVKGRSFSNSQALDVNILAAKEIQKQVRLRNLSGIILIDFISMKDESKEKQLLSEMRKLMKEDPTKTNVFGMTRLGLLEMTRKRESASLPSLLAHSKEVNVTDETAVYRLERELLQKREADALMIAVHPRFMDCKKRLLSEPISSKIPQELFVRQDADITGYQIELEGSLDMIREAVQRRGYHVDNLF</sequence>
<comment type="cofactor">
    <cofactor evidence="1">
        <name>Mg(2+)</name>
        <dbReference type="ChEBI" id="CHEBI:18420"/>
    </cofactor>
</comment>
<keyword evidence="2" id="KW-0479">Metal-binding</keyword>
<dbReference type="AlphaFoldDB" id="A0A845E3G1"/>
<dbReference type="PROSITE" id="PS50126">
    <property type="entry name" value="S1"/>
    <property type="match status" value="1"/>
</dbReference>
<organism evidence="7 8">
    <name type="scientific">Halobacillus litoralis</name>
    <dbReference type="NCBI Taxonomy" id="45668"/>
    <lineage>
        <taxon>Bacteria</taxon>
        <taxon>Bacillati</taxon>
        <taxon>Bacillota</taxon>
        <taxon>Bacilli</taxon>
        <taxon>Bacillales</taxon>
        <taxon>Bacillaceae</taxon>
        <taxon>Halobacillus</taxon>
    </lineage>
</organism>
<dbReference type="GO" id="GO:0005737">
    <property type="term" value="C:cytoplasm"/>
    <property type="evidence" value="ECO:0007669"/>
    <property type="project" value="TreeGrafter"/>
</dbReference>
<evidence type="ECO:0000256" key="3">
    <source>
        <dbReference type="ARBA" id="ARBA00022801"/>
    </source>
</evidence>
<dbReference type="GO" id="GO:0016787">
    <property type="term" value="F:hydrolase activity"/>
    <property type="evidence" value="ECO:0007669"/>
    <property type="project" value="UniProtKB-KW"/>
</dbReference>
<keyword evidence="3" id="KW-0378">Hydrolase</keyword>